<dbReference type="RefSeq" id="WP_380773828.1">
    <property type="nucleotide sequence ID" value="NZ_JBHUEO010000026.1"/>
</dbReference>
<dbReference type="Pfam" id="PF00149">
    <property type="entry name" value="Metallophos"/>
    <property type="match status" value="1"/>
</dbReference>
<dbReference type="EMBL" id="JBHUEO010000026">
    <property type="protein sequence ID" value="MFD1707112.1"/>
    <property type="molecule type" value="Genomic_DNA"/>
</dbReference>
<keyword evidence="3" id="KW-1185">Reference proteome</keyword>
<dbReference type="Gene3D" id="3.60.21.10">
    <property type="match status" value="1"/>
</dbReference>
<proteinExistence type="predicted"/>
<evidence type="ECO:0000313" key="3">
    <source>
        <dbReference type="Proteomes" id="UP001597301"/>
    </source>
</evidence>
<evidence type="ECO:0000259" key="1">
    <source>
        <dbReference type="Pfam" id="PF00149"/>
    </source>
</evidence>
<dbReference type="Proteomes" id="UP001597301">
    <property type="component" value="Unassembled WGS sequence"/>
</dbReference>
<name>A0ABW4KJ84_9BACI</name>
<dbReference type="PANTHER" id="PTHR31302:SF32">
    <property type="entry name" value="PHOSPHOESTERASE"/>
    <property type="match status" value="1"/>
</dbReference>
<dbReference type="PANTHER" id="PTHR31302">
    <property type="entry name" value="TRANSMEMBRANE PROTEIN WITH METALLOPHOSPHOESTERASE DOMAIN-RELATED"/>
    <property type="match status" value="1"/>
</dbReference>
<organism evidence="2 3">
    <name type="scientific">Siminovitchia sediminis</name>
    <dbReference type="NCBI Taxonomy" id="1274353"/>
    <lineage>
        <taxon>Bacteria</taxon>
        <taxon>Bacillati</taxon>
        <taxon>Bacillota</taxon>
        <taxon>Bacilli</taxon>
        <taxon>Bacillales</taxon>
        <taxon>Bacillaceae</taxon>
        <taxon>Siminovitchia</taxon>
    </lineage>
</organism>
<protein>
    <submittedName>
        <fullName evidence="2">Metallophosphoesterase</fullName>
    </submittedName>
</protein>
<dbReference type="InterPro" id="IPR029052">
    <property type="entry name" value="Metallo-depent_PP-like"/>
</dbReference>
<feature type="domain" description="Calcineurin-like phosphoesterase" evidence="1">
    <location>
        <begin position="51"/>
        <end position="205"/>
    </location>
</feature>
<dbReference type="InterPro" id="IPR004843">
    <property type="entry name" value="Calcineurin-like_PHP"/>
</dbReference>
<comment type="caution">
    <text evidence="2">The sequence shown here is derived from an EMBL/GenBank/DDBJ whole genome shotgun (WGS) entry which is preliminary data.</text>
</comment>
<sequence length="260" mass="28695">MVSAGISIVILASVIGILSLFITMVRSAFANTVRTDSLSFKQYPEGLDELSIFFISDIHRRTVHENIIRQVKGEADIVVIGGDLAEQGVSFSKVRQNVKNLSEIAPVYFIWGNNDYEIDAGKLKGLFQECSVTALKNHSVYLKPFHDQIALIGVDYTDTSNHLKAILHSIKRPVFRIVLSHNPALAEQLSEEDQCHLMLSGHTHGGQIRIIGLSPYEKGGIKKYPGTTLFLSNGYGTSLVPLRLGAPAETHLIKVCRQNN</sequence>
<accession>A0ABW4KJ84</accession>
<reference evidence="3" key="1">
    <citation type="journal article" date="2019" name="Int. J. Syst. Evol. Microbiol.">
        <title>The Global Catalogue of Microorganisms (GCM) 10K type strain sequencing project: providing services to taxonomists for standard genome sequencing and annotation.</title>
        <authorList>
            <consortium name="The Broad Institute Genomics Platform"/>
            <consortium name="The Broad Institute Genome Sequencing Center for Infectious Disease"/>
            <person name="Wu L."/>
            <person name="Ma J."/>
        </authorList>
    </citation>
    <scope>NUCLEOTIDE SEQUENCE [LARGE SCALE GENOMIC DNA]</scope>
    <source>
        <strain evidence="3">CGMCC 1.12295</strain>
    </source>
</reference>
<evidence type="ECO:0000313" key="2">
    <source>
        <dbReference type="EMBL" id="MFD1707112.1"/>
    </source>
</evidence>
<dbReference type="SUPFAM" id="SSF56300">
    <property type="entry name" value="Metallo-dependent phosphatases"/>
    <property type="match status" value="1"/>
</dbReference>
<dbReference type="InterPro" id="IPR051158">
    <property type="entry name" value="Metallophosphoesterase_sf"/>
</dbReference>
<gene>
    <name evidence="2" type="ORF">ACFSCZ_10250</name>
</gene>